<dbReference type="Proteomes" id="UP000824190">
    <property type="component" value="Unassembled WGS sequence"/>
</dbReference>
<accession>A0A9D1RNL2</accession>
<proteinExistence type="predicted"/>
<feature type="transmembrane region" description="Helical" evidence="1">
    <location>
        <begin position="32"/>
        <end position="56"/>
    </location>
</feature>
<dbReference type="InterPro" id="IPR011004">
    <property type="entry name" value="Trimer_LpxA-like_sf"/>
</dbReference>
<protein>
    <submittedName>
        <fullName evidence="2">Amino acid adenylation protein</fullName>
    </submittedName>
</protein>
<dbReference type="Gene3D" id="2.160.10.10">
    <property type="entry name" value="Hexapeptide repeat proteins"/>
    <property type="match status" value="1"/>
</dbReference>
<feature type="transmembrane region" description="Helical" evidence="1">
    <location>
        <begin position="6"/>
        <end position="25"/>
    </location>
</feature>
<keyword evidence="1" id="KW-0812">Transmembrane</keyword>
<dbReference type="EMBL" id="DXGC01000042">
    <property type="protein sequence ID" value="HIW90872.1"/>
    <property type="molecule type" value="Genomic_DNA"/>
</dbReference>
<comment type="caution">
    <text evidence="2">The sequence shown here is derived from an EMBL/GenBank/DDBJ whole genome shotgun (WGS) entry which is preliminary data.</text>
</comment>
<evidence type="ECO:0000313" key="3">
    <source>
        <dbReference type="Proteomes" id="UP000824190"/>
    </source>
</evidence>
<feature type="non-terminal residue" evidence="2">
    <location>
        <position position="1"/>
    </location>
</feature>
<reference evidence="2" key="2">
    <citation type="submission" date="2021-04" db="EMBL/GenBank/DDBJ databases">
        <authorList>
            <person name="Gilroy R."/>
        </authorList>
    </citation>
    <scope>NUCLEOTIDE SEQUENCE</scope>
    <source>
        <strain evidence="2">CHK32-1732</strain>
    </source>
</reference>
<dbReference type="AlphaFoldDB" id="A0A9D1RNL2"/>
<reference evidence="2" key="1">
    <citation type="journal article" date="2021" name="PeerJ">
        <title>Extensive microbial diversity within the chicken gut microbiome revealed by metagenomics and culture.</title>
        <authorList>
            <person name="Gilroy R."/>
            <person name="Ravi A."/>
            <person name="Getino M."/>
            <person name="Pursley I."/>
            <person name="Horton D.L."/>
            <person name="Alikhan N.F."/>
            <person name="Baker D."/>
            <person name="Gharbi K."/>
            <person name="Hall N."/>
            <person name="Watson M."/>
            <person name="Adriaenssens E.M."/>
            <person name="Foster-Nyarko E."/>
            <person name="Jarju S."/>
            <person name="Secka A."/>
            <person name="Antonio M."/>
            <person name="Oren A."/>
            <person name="Chaudhuri R.R."/>
            <person name="La Ragione R."/>
            <person name="Hildebrand F."/>
            <person name="Pallen M.J."/>
        </authorList>
    </citation>
    <scope>NUCLEOTIDE SEQUENCE</scope>
    <source>
        <strain evidence="2">CHK32-1732</strain>
    </source>
</reference>
<evidence type="ECO:0000256" key="1">
    <source>
        <dbReference type="SAM" id="Phobius"/>
    </source>
</evidence>
<gene>
    <name evidence="2" type="ORF">H9870_04310</name>
</gene>
<name>A0A9D1RNL2_9CORY</name>
<organism evidence="2 3">
    <name type="scientific">Candidatus Corynebacterium avicola</name>
    <dbReference type="NCBI Taxonomy" id="2838527"/>
    <lineage>
        <taxon>Bacteria</taxon>
        <taxon>Bacillati</taxon>
        <taxon>Actinomycetota</taxon>
        <taxon>Actinomycetes</taxon>
        <taxon>Mycobacteriales</taxon>
        <taxon>Corynebacteriaceae</taxon>
        <taxon>Corynebacterium</taxon>
    </lineage>
</organism>
<keyword evidence="1" id="KW-0472">Membrane</keyword>
<dbReference type="SUPFAM" id="SSF51161">
    <property type="entry name" value="Trimeric LpxA-like enzymes"/>
    <property type="match status" value="1"/>
</dbReference>
<keyword evidence="1" id="KW-1133">Transmembrane helix</keyword>
<sequence length="223" mass="24257">LIPTVVAAYLDLFIVWAGTVVYMHYGMGASGLTAVCLWAFPIVIVAGTLSCLFPVLVKWLVVGRFSSGERTLFSTFVWRSELVDVIAEMLAVPSLIRMSLGSPLYNWWARLMGTRIGRGVWCETWWLPEFDLISIGDGATVNRGTVLQTHLFHDRVMSLEGVHVGDGATLGPNSFMLPGSSLGDRSTVRPGSLVLRQDSLPADSVWVGNPVAPTLTPTPQDVP</sequence>
<evidence type="ECO:0000313" key="2">
    <source>
        <dbReference type="EMBL" id="HIW90872.1"/>
    </source>
</evidence>